<keyword evidence="3" id="KW-0902">Two-component regulatory system</keyword>
<keyword evidence="5" id="KW-0472">Membrane</keyword>
<dbReference type="PROSITE" id="PS50005">
    <property type="entry name" value="TPR"/>
    <property type="match status" value="1"/>
</dbReference>
<dbReference type="InterPro" id="IPR036890">
    <property type="entry name" value="HATPase_C_sf"/>
</dbReference>
<keyword evidence="1" id="KW-0808">Transferase</keyword>
<protein>
    <submittedName>
        <fullName evidence="7">Tetratricopeptide repeat-containing protein</fullName>
    </submittedName>
</protein>
<dbReference type="AlphaFoldDB" id="A0A1N6GKZ1"/>
<dbReference type="Pfam" id="PF07730">
    <property type="entry name" value="HisKA_3"/>
    <property type="match status" value="1"/>
</dbReference>
<keyword evidence="2" id="KW-0418">Kinase</keyword>
<dbReference type="InterPro" id="IPR019734">
    <property type="entry name" value="TPR_rpt"/>
</dbReference>
<dbReference type="PROSITE" id="PS50109">
    <property type="entry name" value="HIS_KIN"/>
    <property type="match status" value="1"/>
</dbReference>
<dbReference type="RefSeq" id="WP_245799050.1">
    <property type="nucleotide sequence ID" value="NZ_FSRK01000001.1"/>
</dbReference>
<keyword evidence="4" id="KW-0802">TPR repeat</keyword>
<dbReference type="GO" id="GO:0016020">
    <property type="term" value="C:membrane"/>
    <property type="evidence" value="ECO:0007669"/>
    <property type="project" value="InterPro"/>
</dbReference>
<dbReference type="Gene3D" id="3.30.565.10">
    <property type="entry name" value="Histidine kinase-like ATPase, C-terminal domain"/>
    <property type="match status" value="1"/>
</dbReference>
<keyword evidence="8" id="KW-1185">Reference proteome</keyword>
<dbReference type="InterPro" id="IPR011712">
    <property type="entry name" value="Sig_transdc_His_kin_sub3_dim/P"/>
</dbReference>
<feature type="repeat" description="TPR" evidence="4">
    <location>
        <begin position="169"/>
        <end position="202"/>
    </location>
</feature>
<dbReference type="GO" id="GO:0046983">
    <property type="term" value="F:protein dimerization activity"/>
    <property type="evidence" value="ECO:0007669"/>
    <property type="project" value="InterPro"/>
</dbReference>
<proteinExistence type="predicted"/>
<dbReference type="Pfam" id="PF02518">
    <property type="entry name" value="HATPase_c"/>
    <property type="match status" value="1"/>
</dbReference>
<evidence type="ECO:0000313" key="8">
    <source>
        <dbReference type="Proteomes" id="UP000185207"/>
    </source>
</evidence>
<dbReference type="SMART" id="SM00387">
    <property type="entry name" value="HATPase_c"/>
    <property type="match status" value="1"/>
</dbReference>
<gene>
    <name evidence="7" type="ORF">SAMN05444409_1911</name>
</gene>
<dbReference type="STRING" id="1416779.SAMN05444409_1911"/>
<evidence type="ECO:0000256" key="5">
    <source>
        <dbReference type="SAM" id="Phobius"/>
    </source>
</evidence>
<dbReference type="InterPro" id="IPR011990">
    <property type="entry name" value="TPR-like_helical_dom_sf"/>
</dbReference>
<dbReference type="Gene3D" id="1.20.5.1930">
    <property type="match status" value="1"/>
</dbReference>
<dbReference type="SUPFAM" id="SSF48452">
    <property type="entry name" value="TPR-like"/>
    <property type="match status" value="1"/>
</dbReference>
<organism evidence="7 8">
    <name type="scientific">Epilithonimonas zeae</name>
    <dbReference type="NCBI Taxonomy" id="1416779"/>
    <lineage>
        <taxon>Bacteria</taxon>
        <taxon>Pseudomonadati</taxon>
        <taxon>Bacteroidota</taxon>
        <taxon>Flavobacteriia</taxon>
        <taxon>Flavobacteriales</taxon>
        <taxon>Weeksellaceae</taxon>
        <taxon>Chryseobacterium group</taxon>
        <taxon>Epilithonimonas</taxon>
    </lineage>
</organism>
<evidence type="ECO:0000256" key="1">
    <source>
        <dbReference type="ARBA" id="ARBA00022679"/>
    </source>
</evidence>
<evidence type="ECO:0000256" key="3">
    <source>
        <dbReference type="ARBA" id="ARBA00023012"/>
    </source>
</evidence>
<dbReference type="EMBL" id="FSRK01000001">
    <property type="protein sequence ID" value="SIO08176.1"/>
    <property type="molecule type" value="Genomic_DNA"/>
</dbReference>
<evidence type="ECO:0000256" key="4">
    <source>
        <dbReference type="PROSITE-ProRule" id="PRU00339"/>
    </source>
</evidence>
<dbReference type="GO" id="GO:0000155">
    <property type="term" value="F:phosphorelay sensor kinase activity"/>
    <property type="evidence" value="ECO:0007669"/>
    <property type="project" value="InterPro"/>
</dbReference>
<dbReference type="PANTHER" id="PTHR24421">
    <property type="entry name" value="NITRATE/NITRITE SENSOR PROTEIN NARX-RELATED"/>
    <property type="match status" value="1"/>
</dbReference>
<dbReference type="InterPro" id="IPR003594">
    <property type="entry name" value="HATPase_dom"/>
</dbReference>
<dbReference type="SUPFAM" id="SSF55874">
    <property type="entry name" value="ATPase domain of HSP90 chaperone/DNA topoisomerase II/histidine kinase"/>
    <property type="match status" value="1"/>
</dbReference>
<dbReference type="InterPro" id="IPR050482">
    <property type="entry name" value="Sensor_HK_TwoCompSys"/>
</dbReference>
<evidence type="ECO:0000259" key="6">
    <source>
        <dbReference type="PROSITE" id="PS50109"/>
    </source>
</evidence>
<dbReference type="InterPro" id="IPR005467">
    <property type="entry name" value="His_kinase_dom"/>
</dbReference>
<evidence type="ECO:0000313" key="7">
    <source>
        <dbReference type="EMBL" id="SIO08176.1"/>
    </source>
</evidence>
<evidence type="ECO:0000256" key="2">
    <source>
        <dbReference type="ARBA" id="ARBA00022777"/>
    </source>
</evidence>
<reference evidence="8" key="1">
    <citation type="submission" date="2016-11" db="EMBL/GenBank/DDBJ databases">
        <authorList>
            <person name="Varghese N."/>
            <person name="Submissions S."/>
        </authorList>
    </citation>
    <scope>NUCLEOTIDE SEQUENCE [LARGE SCALE GENOMIC DNA]</scope>
    <source>
        <strain evidence="8">DSM 27623</strain>
    </source>
</reference>
<feature type="domain" description="Histidine kinase" evidence="6">
    <location>
        <begin position="473"/>
        <end position="654"/>
    </location>
</feature>
<keyword evidence="5" id="KW-0812">Transmembrane</keyword>
<dbReference type="SMART" id="SM00028">
    <property type="entry name" value="TPR"/>
    <property type="match status" value="4"/>
</dbReference>
<keyword evidence="5" id="KW-1133">Transmembrane helix</keyword>
<dbReference type="CDD" id="cd16917">
    <property type="entry name" value="HATPase_UhpB-NarQ-NarX-like"/>
    <property type="match status" value="1"/>
</dbReference>
<accession>A0A1N6GKZ1</accession>
<dbReference type="Proteomes" id="UP000185207">
    <property type="component" value="Unassembled WGS sequence"/>
</dbReference>
<feature type="transmembrane region" description="Helical" evidence="5">
    <location>
        <begin position="409"/>
        <end position="430"/>
    </location>
</feature>
<sequence length="654" mass="75634">MMFRNTFLLLVFLFWAVVFKAQQLISIDEVRYLDQINHTIKTSKDDRVILQNYLLLSEYWAPTDSLKSVQALNMVLNSPKKNLLSKGLIEYYQGIFATNQGSRTDAKKHYEQAVKLLQNDKKNSGILIKALYNEAYIQIEDKSYDFLVKALTEKCIPLSEKTNNRELLAYSYTQLGLTFMSVGQLDKAEEYHKKALEVLKQIPKAQTVHLITYLNLVSNYCYKPDSKTAKVYLDKAKTMIQNYPQSQHYANYYYQEAMYYTTKQDYPKALNSLDVGVKMAKAKNQLKLLHLLYFRMYNVYLMQKDYVKAKQQLEQILKENILSKEALNRRITYTQLAAVNDVLGQSKEAYQWMKKSNDLGDSLNQQKLLQKLNEYEILHKTTEKQKTINHLEQEKKENELIAKNKNLRITILAIALGLSLIIAVLIYLTYRKQQKLNQQISISHQQDLVHIENERKYEATQAVLRGEEQERQRIAQDLHDSMGGMLANIRMSISSNELYQSTDIVEKLDKSISEMRRISRNLMPETLKNLGFETALKELCESMIHKHLSIQFEAFDVSDKIPFQIQLALYRIAQESISNVIKYAQANNVIVQISQDGDTLTLTVEDDGVGFDKSKITYGLGLKNIENRVRLINGKVEIHSAKGEGTTINVECHV</sequence>
<dbReference type="Gene3D" id="1.25.40.10">
    <property type="entry name" value="Tetratricopeptide repeat domain"/>
    <property type="match status" value="2"/>
</dbReference>
<name>A0A1N6GKZ1_9FLAO</name>